<gene>
    <name evidence="7" type="ORF">BSTOLATCC_MIC53494</name>
</gene>
<reference evidence="7" key="1">
    <citation type="submission" date="2021-09" db="EMBL/GenBank/DDBJ databases">
        <authorList>
            <consortium name="AG Swart"/>
            <person name="Singh M."/>
            <person name="Singh A."/>
            <person name="Seah K."/>
            <person name="Emmerich C."/>
        </authorList>
    </citation>
    <scope>NUCLEOTIDE SEQUENCE</scope>
    <source>
        <strain evidence="7">ATCC30299</strain>
    </source>
</reference>
<evidence type="ECO:0000256" key="2">
    <source>
        <dbReference type="ARBA" id="ARBA00010835"/>
    </source>
</evidence>
<dbReference type="GO" id="GO:0005739">
    <property type="term" value="C:mitochondrion"/>
    <property type="evidence" value="ECO:0007669"/>
    <property type="project" value="UniProtKB-SubCell"/>
</dbReference>
<evidence type="ECO:0000259" key="6">
    <source>
        <dbReference type="Pfam" id="PF00472"/>
    </source>
</evidence>
<dbReference type="InterPro" id="IPR052405">
    <property type="entry name" value="Mito_Transl_Release_Factor"/>
</dbReference>
<evidence type="ECO:0000313" key="8">
    <source>
        <dbReference type="Proteomes" id="UP001162131"/>
    </source>
</evidence>
<feature type="compositionally biased region" description="Basic and acidic residues" evidence="5">
    <location>
        <begin position="106"/>
        <end position="125"/>
    </location>
</feature>
<evidence type="ECO:0000256" key="3">
    <source>
        <dbReference type="ARBA" id="ARBA00022946"/>
    </source>
</evidence>
<dbReference type="GO" id="GO:0003747">
    <property type="term" value="F:translation release factor activity"/>
    <property type="evidence" value="ECO:0007669"/>
    <property type="project" value="InterPro"/>
</dbReference>
<organism evidence="7 8">
    <name type="scientific">Blepharisma stoltei</name>
    <dbReference type="NCBI Taxonomy" id="1481888"/>
    <lineage>
        <taxon>Eukaryota</taxon>
        <taxon>Sar</taxon>
        <taxon>Alveolata</taxon>
        <taxon>Ciliophora</taxon>
        <taxon>Postciliodesmatophora</taxon>
        <taxon>Heterotrichea</taxon>
        <taxon>Heterotrichida</taxon>
        <taxon>Blepharismidae</taxon>
        <taxon>Blepharisma</taxon>
    </lineage>
</organism>
<accession>A0AAU9K710</accession>
<dbReference type="InterPro" id="IPR000352">
    <property type="entry name" value="Pep_chain_release_fac_I"/>
</dbReference>
<dbReference type="EMBL" id="CAJZBQ010000053">
    <property type="protein sequence ID" value="CAG9331424.1"/>
    <property type="molecule type" value="Genomic_DNA"/>
</dbReference>
<feature type="compositionally biased region" description="Basic residues" evidence="5">
    <location>
        <begin position="94"/>
        <end position="105"/>
    </location>
</feature>
<dbReference type="Gene3D" id="3.30.160.20">
    <property type="match status" value="1"/>
</dbReference>
<protein>
    <recommendedName>
        <fullName evidence="6">Prokaryotic-type class I peptide chain release factors domain-containing protein</fullName>
    </recommendedName>
</protein>
<dbReference type="PANTHER" id="PTHR46203">
    <property type="entry name" value="PROBABLE PEPTIDE CHAIN RELEASE FACTOR C12ORF65"/>
    <property type="match status" value="1"/>
</dbReference>
<keyword evidence="3" id="KW-0809">Transit peptide</keyword>
<comment type="similarity">
    <text evidence="2">Belongs to the prokaryotic/mitochondrial release factor family.</text>
</comment>
<keyword evidence="8" id="KW-1185">Reference proteome</keyword>
<name>A0AAU9K710_9CILI</name>
<feature type="region of interest" description="Disordered" evidence="5">
    <location>
        <begin position="94"/>
        <end position="125"/>
    </location>
</feature>
<dbReference type="AlphaFoldDB" id="A0AAU9K710"/>
<feature type="domain" description="Prokaryotic-type class I peptide chain release factors" evidence="6">
    <location>
        <begin position="12"/>
        <end position="113"/>
    </location>
</feature>
<dbReference type="SUPFAM" id="SSF75620">
    <property type="entry name" value="Release factor"/>
    <property type="match status" value="1"/>
</dbReference>
<sequence length="125" mass="14782">MLRLLYRSFGKFTLNPTDVKETLTRGWGPGGQKVNKSTNCVCLKHIPTGIMVKAHDSRQLYENREIAYKRLEEKIEFQLYGAESKKGIKIEKIKKQKDRQRRRRLQKEENQLKESEESDDNKNIE</sequence>
<evidence type="ECO:0000256" key="4">
    <source>
        <dbReference type="ARBA" id="ARBA00023128"/>
    </source>
</evidence>
<evidence type="ECO:0000256" key="5">
    <source>
        <dbReference type="SAM" id="MobiDB-lite"/>
    </source>
</evidence>
<dbReference type="InterPro" id="IPR045853">
    <property type="entry name" value="Pep_chain_release_fac_I_sf"/>
</dbReference>
<evidence type="ECO:0000313" key="7">
    <source>
        <dbReference type="EMBL" id="CAG9331424.1"/>
    </source>
</evidence>
<keyword evidence="4" id="KW-0496">Mitochondrion</keyword>
<dbReference type="Pfam" id="PF00472">
    <property type="entry name" value="RF-1"/>
    <property type="match status" value="1"/>
</dbReference>
<proteinExistence type="inferred from homology"/>
<dbReference type="Proteomes" id="UP001162131">
    <property type="component" value="Unassembled WGS sequence"/>
</dbReference>
<dbReference type="PANTHER" id="PTHR46203:SF1">
    <property type="entry name" value="MITOCHONDRIAL TRANSLATION RELEASE FACTOR IN RESCUE"/>
    <property type="match status" value="1"/>
</dbReference>
<comment type="subcellular location">
    <subcellularLocation>
        <location evidence="1">Mitochondrion</location>
    </subcellularLocation>
</comment>
<comment type="caution">
    <text evidence="7">The sequence shown here is derived from an EMBL/GenBank/DDBJ whole genome shotgun (WGS) entry which is preliminary data.</text>
</comment>
<evidence type="ECO:0000256" key="1">
    <source>
        <dbReference type="ARBA" id="ARBA00004173"/>
    </source>
</evidence>